<organism evidence="4 5">
    <name type="scientific">Sandarakinorhabdus fusca</name>
    <dbReference type="NCBI Taxonomy" id="1439888"/>
    <lineage>
        <taxon>Bacteria</taxon>
        <taxon>Pseudomonadati</taxon>
        <taxon>Pseudomonadota</taxon>
        <taxon>Alphaproteobacteria</taxon>
        <taxon>Sphingomonadales</taxon>
        <taxon>Sphingosinicellaceae</taxon>
        <taxon>Sandarakinorhabdus</taxon>
    </lineage>
</organism>
<dbReference type="SUPFAM" id="SSF51735">
    <property type="entry name" value="NAD(P)-binding Rossmann-fold domains"/>
    <property type="match status" value="1"/>
</dbReference>
<protein>
    <submittedName>
        <fullName evidence="4">NAD-dependent epimerase/dehydratase family protein</fullName>
    </submittedName>
</protein>
<reference evidence="4 5" key="1">
    <citation type="submission" date="2019-09" db="EMBL/GenBank/DDBJ databases">
        <title>Polymorphobacter sp. isolated from a lake in China.</title>
        <authorList>
            <person name="Liu Z."/>
        </authorList>
    </citation>
    <scope>NUCLEOTIDE SEQUENCE [LARGE SCALE GENOMIC DNA]</scope>
    <source>
        <strain evidence="4 5">D40P</strain>
    </source>
</reference>
<dbReference type="AlphaFoldDB" id="A0A7C9KIS0"/>
<keyword evidence="5" id="KW-1185">Reference proteome</keyword>
<dbReference type="Gene3D" id="3.40.50.720">
    <property type="entry name" value="NAD(P)-binding Rossmann-like Domain"/>
    <property type="match status" value="1"/>
</dbReference>
<comment type="pathway">
    <text evidence="1">Bacterial outer membrane biogenesis; LPS O-antigen biosynthesis.</text>
</comment>
<evidence type="ECO:0000256" key="1">
    <source>
        <dbReference type="ARBA" id="ARBA00005125"/>
    </source>
</evidence>
<feature type="domain" description="NAD-dependent epimerase/dehydratase" evidence="3">
    <location>
        <begin position="18"/>
        <end position="239"/>
    </location>
</feature>
<dbReference type="Gene3D" id="3.90.25.10">
    <property type="entry name" value="UDP-galactose 4-epimerase, domain 1"/>
    <property type="match status" value="1"/>
</dbReference>
<dbReference type="InterPro" id="IPR036291">
    <property type="entry name" value="NAD(P)-bd_dom_sf"/>
</dbReference>
<comment type="caution">
    <text evidence="4">The sequence shown here is derived from an EMBL/GenBank/DDBJ whole genome shotgun (WGS) entry which is preliminary data.</text>
</comment>
<dbReference type="Pfam" id="PF01370">
    <property type="entry name" value="Epimerase"/>
    <property type="match status" value="1"/>
</dbReference>
<gene>
    <name evidence="4" type="ORF">F3168_09620</name>
</gene>
<dbReference type="OrthoDB" id="5295702at2"/>
<name>A0A7C9KIS0_9SPHN</name>
<evidence type="ECO:0000313" key="4">
    <source>
        <dbReference type="EMBL" id="MQT17519.1"/>
    </source>
</evidence>
<dbReference type="PANTHER" id="PTHR43000">
    <property type="entry name" value="DTDP-D-GLUCOSE 4,6-DEHYDRATASE-RELATED"/>
    <property type="match status" value="1"/>
</dbReference>
<accession>A0A7C9KIS0</accession>
<dbReference type="Proteomes" id="UP000481327">
    <property type="component" value="Unassembled WGS sequence"/>
</dbReference>
<evidence type="ECO:0000259" key="3">
    <source>
        <dbReference type="Pfam" id="PF01370"/>
    </source>
</evidence>
<evidence type="ECO:0000313" key="5">
    <source>
        <dbReference type="Proteomes" id="UP000481327"/>
    </source>
</evidence>
<comment type="similarity">
    <text evidence="2">Belongs to the NAD(P)-dependent epimerase/dehydratase family.</text>
</comment>
<proteinExistence type="inferred from homology"/>
<dbReference type="InterPro" id="IPR001509">
    <property type="entry name" value="Epimerase_deHydtase"/>
</dbReference>
<dbReference type="EMBL" id="WIOL01000003">
    <property type="protein sequence ID" value="MQT17519.1"/>
    <property type="molecule type" value="Genomic_DNA"/>
</dbReference>
<evidence type="ECO:0000256" key="2">
    <source>
        <dbReference type="ARBA" id="ARBA00007637"/>
    </source>
</evidence>
<sequence>MGRQIRNCGTGNRRPVKIAVTGASGFVGRHVISALASMPDTVVTASSRRRVPVPAGVDHVAMDLGDADTAFERLGSPDVVIHLAWEGLPNYRDRRHFEVELPAQYRFLKALVTAGLPSLVVAGTCYEYGMASGCLKEDFEGQPSNPYGFAKLMLLRQLQFLKVQLPFSLSWARLFYMWGEGQAPSSLYPLLAAAAARGDPTFPMSGGEQLRDYLPVKTVAHQLVALARAGADAGVVNICSGEPVAIRTLVERWIAENGWPITPDLGKYPYPDYEPLAFWGSNKRLRSDLATVIAISAGDHQIFNHNTDKSRKS</sequence>